<feature type="transmembrane region" description="Helical" evidence="1">
    <location>
        <begin position="54"/>
        <end position="73"/>
    </location>
</feature>
<dbReference type="PANTHER" id="PTHR12879">
    <property type="entry name" value="SPHINGOLIPID DELTA 4 DESATURASE/C-4 HYDROXYLASE PROTEIN DES2"/>
    <property type="match status" value="1"/>
</dbReference>
<dbReference type="Pfam" id="PF00487">
    <property type="entry name" value="FA_desaturase"/>
    <property type="match status" value="1"/>
</dbReference>
<sequence>MTNRRERIEMGKTMHEINNDAVYQNSPETRQKVTDLFSRQEIALLTKRSDLMGAWAIVMTWGGVALIFTLMAWVSQQPIWLAAPGIVVGMLFLAGRQLSLSIIVHDASHGTLFKTKWLNQHLTDWLCARPLWNDLSKYRDYHFIHHTRTGTDDDPDLILRNGYPTTPQSLTRKFARDLSGLVGIKYLVGRVLMDAGILNWTVTGEVTWLPQNERRWYQPIISVITESTPMLITNILLFGALYLAGYAWLYLCWVVAHLTFFMAFMRIRSMAEHAACTRNLNMFENTRTVKAGWLARALVAPIGVNYHMEHHIVASCPWFRLSTAHKMLQERGAVPVPPTYWQVLKIMGSGAQRPSVNPA</sequence>
<keyword evidence="4" id="KW-1185">Reference proteome</keyword>
<dbReference type="GO" id="GO:0046513">
    <property type="term" value="P:ceramide biosynthetic process"/>
    <property type="evidence" value="ECO:0007669"/>
    <property type="project" value="TreeGrafter"/>
</dbReference>
<keyword evidence="1" id="KW-1133">Transmembrane helix</keyword>
<evidence type="ECO:0000313" key="3">
    <source>
        <dbReference type="EMBL" id="SDW26182.1"/>
    </source>
</evidence>
<dbReference type="GO" id="GO:0042284">
    <property type="term" value="F:sphingolipid delta-4 desaturase activity"/>
    <property type="evidence" value="ECO:0007669"/>
    <property type="project" value="TreeGrafter"/>
</dbReference>
<evidence type="ECO:0000313" key="4">
    <source>
        <dbReference type="Proteomes" id="UP000199675"/>
    </source>
</evidence>
<dbReference type="STRING" id="488533.SAMN04487960_10212"/>
<dbReference type="InterPro" id="IPR005804">
    <property type="entry name" value="FA_desaturase_dom"/>
</dbReference>
<dbReference type="EMBL" id="FNNE01000002">
    <property type="protein sequence ID" value="SDW26182.1"/>
    <property type="molecule type" value="Genomic_DNA"/>
</dbReference>
<proteinExistence type="predicted"/>
<protein>
    <submittedName>
        <fullName evidence="3">Fatty acid desaturase</fullName>
    </submittedName>
</protein>
<dbReference type="Proteomes" id="UP000199675">
    <property type="component" value="Unassembled WGS sequence"/>
</dbReference>
<evidence type="ECO:0000259" key="2">
    <source>
        <dbReference type="Pfam" id="PF00487"/>
    </source>
</evidence>
<dbReference type="CDD" id="cd03510">
    <property type="entry name" value="Rhizobitoxine-FADS-like"/>
    <property type="match status" value="1"/>
</dbReference>
<accession>A0A1H2S3A7</accession>
<dbReference type="GO" id="GO:0016020">
    <property type="term" value="C:membrane"/>
    <property type="evidence" value="ECO:0007669"/>
    <property type="project" value="GOC"/>
</dbReference>
<keyword evidence="1" id="KW-0812">Transmembrane</keyword>
<dbReference type="PANTHER" id="PTHR12879:SF8">
    <property type="entry name" value="SPHINGOLIPID DELTA(4)-DESATURASE DES1"/>
    <property type="match status" value="1"/>
</dbReference>
<reference evidence="3 4" key="1">
    <citation type="submission" date="2016-10" db="EMBL/GenBank/DDBJ databases">
        <authorList>
            <person name="de Groot N.N."/>
        </authorList>
    </citation>
    <scope>NUCLEOTIDE SEQUENCE [LARGE SCALE GENOMIC DNA]</scope>
    <source>
        <strain evidence="3 4">CGMCC 1.7059</strain>
    </source>
</reference>
<feature type="transmembrane region" description="Helical" evidence="1">
    <location>
        <begin position="79"/>
        <end position="95"/>
    </location>
</feature>
<keyword evidence="1" id="KW-0472">Membrane</keyword>
<feature type="domain" description="Fatty acid desaturase" evidence="2">
    <location>
        <begin position="83"/>
        <end position="331"/>
    </location>
</feature>
<gene>
    <name evidence="3" type="ORF">SAMN04487960_10212</name>
</gene>
<organism evidence="3 4">
    <name type="scientific">Marinobacter mobilis</name>
    <dbReference type="NCBI Taxonomy" id="488533"/>
    <lineage>
        <taxon>Bacteria</taxon>
        <taxon>Pseudomonadati</taxon>
        <taxon>Pseudomonadota</taxon>
        <taxon>Gammaproteobacteria</taxon>
        <taxon>Pseudomonadales</taxon>
        <taxon>Marinobacteraceae</taxon>
        <taxon>Marinobacter</taxon>
    </lineage>
</organism>
<dbReference type="AlphaFoldDB" id="A0A1H2S3A7"/>
<name>A0A1H2S3A7_9GAMM</name>
<evidence type="ECO:0000256" key="1">
    <source>
        <dbReference type="SAM" id="Phobius"/>
    </source>
</evidence>